<dbReference type="Pfam" id="PF00834">
    <property type="entry name" value="Ribul_P_3_epim"/>
    <property type="match status" value="1"/>
</dbReference>
<dbReference type="EMBL" id="JAENIO010000006">
    <property type="protein sequence ID" value="MBK1833219.1"/>
    <property type="molecule type" value="Genomic_DNA"/>
</dbReference>
<keyword evidence="4" id="KW-1185">Reference proteome</keyword>
<accession>A0A934RKR4</accession>
<comment type="caution">
    <text evidence="3">The sequence shown here is derived from an EMBL/GenBank/DDBJ whole genome shotgun (WGS) entry which is preliminary data.</text>
</comment>
<evidence type="ECO:0000313" key="3">
    <source>
        <dbReference type="EMBL" id="MBK1833219.1"/>
    </source>
</evidence>
<keyword evidence="2" id="KW-0413">Isomerase</keyword>
<dbReference type="Proteomes" id="UP000604083">
    <property type="component" value="Unassembled WGS sequence"/>
</dbReference>
<name>A0A934RKR4_9BACT</name>
<dbReference type="InterPro" id="IPR013785">
    <property type="entry name" value="Aldolase_TIM"/>
</dbReference>
<sequence length="228" mass="24729">MSRQATIDHLRANHPQLTIGTLTTDDQLEAVQILRDHQIPLLHIDIMDGQVWPKATVGPEFLSQLGSALLKDVHLLVAEPEVHIPLFTQAGADLISFSIEYSKDIAHCLQLITDGGDQILRGVSLNPDTDLALIQPHLADIDFVILLAIGPETGKETFFDTLPAKVKQLREWKPELLITIDGAIKKDNVGEVAKMGSDFIATGSAVFDGVDPAANITFMKGEIASAQA</sequence>
<evidence type="ECO:0008006" key="5">
    <source>
        <dbReference type="Google" id="ProtNLM"/>
    </source>
</evidence>
<dbReference type="SUPFAM" id="SSF51366">
    <property type="entry name" value="Ribulose-phoshate binding barrel"/>
    <property type="match status" value="1"/>
</dbReference>
<dbReference type="GO" id="GO:0016857">
    <property type="term" value="F:racemase and epimerase activity, acting on carbohydrates and derivatives"/>
    <property type="evidence" value="ECO:0007669"/>
    <property type="project" value="InterPro"/>
</dbReference>
<dbReference type="RefSeq" id="WP_200390653.1">
    <property type="nucleotide sequence ID" value="NZ_JAENIO010000006.1"/>
</dbReference>
<dbReference type="PANTHER" id="PTHR11749">
    <property type="entry name" value="RIBULOSE-5-PHOSPHATE-3-EPIMERASE"/>
    <property type="match status" value="1"/>
</dbReference>
<dbReference type="GO" id="GO:0046872">
    <property type="term" value="F:metal ion binding"/>
    <property type="evidence" value="ECO:0007669"/>
    <property type="project" value="UniProtKB-KW"/>
</dbReference>
<gene>
    <name evidence="3" type="ORF">JIN78_04030</name>
</gene>
<dbReference type="InterPro" id="IPR011060">
    <property type="entry name" value="RibuloseP-bd_barrel"/>
</dbReference>
<keyword evidence="1" id="KW-0479">Metal-binding</keyword>
<evidence type="ECO:0000313" key="4">
    <source>
        <dbReference type="Proteomes" id="UP000604083"/>
    </source>
</evidence>
<dbReference type="InterPro" id="IPR000056">
    <property type="entry name" value="Ribul_P_3_epim-like"/>
</dbReference>
<reference evidence="3" key="1">
    <citation type="submission" date="2021-01" db="EMBL/GenBank/DDBJ databases">
        <title>Modified the classification status of verrucomicrobia.</title>
        <authorList>
            <person name="Feng X."/>
        </authorList>
    </citation>
    <scope>NUCLEOTIDE SEQUENCE</scope>
    <source>
        <strain evidence="3">KCTC 12986</strain>
    </source>
</reference>
<evidence type="ECO:0000256" key="1">
    <source>
        <dbReference type="ARBA" id="ARBA00022723"/>
    </source>
</evidence>
<evidence type="ECO:0000256" key="2">
    <source>
        <dbReference type="ARBA" id="ARBA00023235"/>
    </source>
</evidence>
<protein>
    <recommendedName>
        <fullName evidence="5">Ribulose-phosphate 3-epimerase</fullName>
    </recommendedName>
</protein>
<proteinExistence type="predicted"/>
<dbReference type="AlphaFoldDB" id="A0A934RKR4"/>
<dbReference type="GO" id="GO:0005975">
    <property type="term" value="P:carbohydrate metabolic process"/>
    <property type="evidence" value="ECO:0007669"/>
    <property type="project" value="InterPro"/>
</dbReference>
<dbReference type="Gene3D" id="3.20.20.70">
    <property type="entry name" value="Aldolase class I"/>
    <property type="match status" value="1"/>
</dbReference>
<organism evidence="3 4">
    <name type="scientific">Roseibacillus ishigakijimensis</name>
    <dbReference type="NCBI Taxonomy" id="454146"/>
    <lineage>
        <taxon>Bacteria</taxon>
        <taxon>Pseudomonadati</taxon>
        <taxon>Verrucomicrobiota</taxon>
        <taxon>Verrucomicrobiia</taxon>
        <taxon>Verrucomicrobiales</taxon>
        <taxon>Verrucomicrobiaceae</taxon>
        <taxon>Roseibacillus</taxon>
    </lineage>
</organism>